<sequence>MAKRNNSEEHRKFQNEWTETYAFIESSGALLCLVCTERISFFKKSNVKRHFETQHAAFAAKYPVGESRKKACADLNAASFAWSLEIARPGKPFTDGKYVKSCMLNMATELFADFPNKDTIIQKIKDVPRTVHDRAVKMASEIERVQINDITSADFFSLALDESTDICNTAQLSIVGRYVSGDIIREAILPMKLTTKGEEVLKVFMDFATEKKLPLDKLVSVCTDGAPSMVGKRKGFVSLLCEQEKRHILHYHCALHQQALCAQSCGPELRDVISLVIRVVNFIVARALNEHQFKELLRKQGATIPACCCTAMSAGYQKGECLHQAVLAFESKLELFTQDIESGHLLHFETLQAFGESCLTNEPTRDVALSQLVSFTSKLLMSFQERFRDFRAHRNLFKFITHPHETTLDDDQLSVIPGTSTASFELETVELKSAEIWSTKFVTLNAKLESIICECEHLAKEHNTAFLTMFGSTYTCEQSFSHMNNIKSNQRSVLTDESLNACMKLNSTTYEPDYKAISKKMQSQKSH</sequence>
<accession>A0A671LCU3</accession>
<dbReference type="Pfam" id="PF18658">
    <property type="entry name" value="zf-C2H2_12"/>
    <property type="match status" value="1"/>
</dbReference>
<dbReference type="Proteomes" id="UP000472260">
    <property type="component" value="Unassembled WGS sequence"/>
</dbReference>
<reference evidence="2" key="2">
    <citation type="submission" date="2025-09" db="UniProtKB">
        <authorList>
            <consortium name="Ensembl"/>
        </authorList>
    </citation>
    <scope>IDENTIFICATION</scope>
</reference>
<proteinExistence type="predicted"/>
<dbReference type="InterPro" id="IPR040647">
    <property type="entry name" value="SPIN-DOC_Znf-C2H2"/>
</dbReference>
<evidence type="ECO:0000313" key="2">
    <source>
        <dbReference type="Ensembl" id="ENSSANP00000017419.1"/>
    </source>
</evidence>
<evidence type="ECO:0000313" key="3">
    <source>
        <dbReference type="Proteomes" id="UP000472260"/>
    </source>
</evidence>
<organism evidence="2 3">
    <name type="scientific">Sinocyclocheilus anshuiensis</name>
    <dbReference type="NCBI Taxonomy" id="1608454"/>
    <lineage>
        <taxon>Eukaryota</taxon>
        <taxon>Metazoa</taxon>
        <taxon>Chordata</taxon>
        <taxon>Craniata</taxon>
        <taxon>Vertebrata</taxon>
        <taxon>Euteleostomi</taxon>
        <taxon>Actinopterygii</taxon>
        <taxon>Neopterygii</taxon>
        <taxon>Teleostei</taxon>
        <taxon>Ostariophysi</taxon>
        <taxon>Cypriniformes</taxon>
        <taxon>Cyprinidae</taxon>
        <taxon>Cyprininae</taxon>
        <taxon>Sinocyclocheilus</taxon>
    </lineage>
</organism>
<evidence type="ECO:0000259" key="1">
    <source>
        <dbReference type="Pfam" id="PF18658"/>
    </source>
</evidence>
<dbReference type="PANTHER" id="PTHR45913">
    <property type="entry name" value="EPM2A-INTERACTING PROTEIN 1"/>
    <property type="match status" value="1"/>
</dbReference>
<protein>
    <recommendedName>
        <fullName evidence="1">SPIN-DOC-like zinc-finger domain-containing protein</fullName>
    </recommendedName>
</protein>
<dbReference type="AlphaFoldDB" id="A0A671LCU3"/>
<feature type="domain" description="SPIN-DOC-like zinc-finger" evidence="1">
    <location>
        <begin position="14"/>
        <end position="57"/>
    </location>
</feature>
<dbReference type="Ensembl" id="ENSSANT00000018602.1">
    <property type="protein sequence ID" value="ENSSANP00000017419.1"/>
    <property type="gene ID" value="ENSSANG00000009168.1"/>
</dbReference>
<keyword evidence="3" id="KW-1185">Reference proteome</keyword>
<dbReference type="PANTHER" id="PTHR45913:SF10">
    <property type="entry name" value="DUF4371 DOMAIN-CONTAINING PROTEIN"/>
    <property type="match status" value="1"/>
</dbReference>
<reference evidence="2" key="1">
    <citation type="submission" date="2025-08" db="UniProtKB">
        <authorList>
            <consortium name="Ensembl"/>
        </authorList>
    </citation>
    <scope>IDENTIFICATION</scope>
</reference>
<name>A0A671LCU3_9TELE</name>